<dbReference type="Gene3D" id="1.10.1220.10">
    <property type="entry name" value="Met repressor-like"/>
    <property type="match status" value="1"/>
</dbReference>
<comment type="caution">
    <text evidence="1">The sequence shown here is derived from an EMBL/GenBank/DDBJ whole genome shotgun (WGS) entry which is preliminary data.</text>
</comment>
<keyword evidence="2" id="KW-1185">Reference proteome</keyword>
<dbReference type="eggNOG" id="ENOG5031QQD">
    <property type="taxonomic scope" value="Bacteria"/>
</dbReference>
<dbReference type="SUPFAM" id="SSF47598">
    <property type="entry name" value="Ribbon-helix-helix"/>
    <property type="match status" value="1"/>
</dbReference>
<dbReference type="RefSeq" id="WP_033495367.1">
    <property type="nucleotide sequence ID" value="NZ_JDUU01000025.1"/>
</dbReference>
<evidence type="ECO:0000313" key="2">
    <source>
        <dbReference type="Proteomes" id="UP000029108"/>
    </source>
</evidence>
<dbReference type="Proteomes" id="UP000029108">
    <property type="component" value="Unassembled WGS sequence"/>
</dbReference>
<dbReference type="AlphaFoldDB" id="A0A086ZXK5"/>
<dbReference type="GO" id="GO:0006355">
    <property type="term" value="P:regulation of DNA-templated transcription"/>
    <property type="evidence" value="ECO:0007669"/>
    <property type="project" value="InterPro"/>
</dbReference>
<dbReference type="EMBL" id="JGYN01000010">
    <property type="protein sequence ID" value="KFI51255.1"/>
    <property type="molecule type" value="Genomic_DNA"/>
</dbReference>
<sequence length="79" mass="8924">MQGNYQPLARPVPFDDVLRQQNKTSKATGEPLVMLSLRIPVSLKTRLKTTAAAHDLPMQQLLRDAIERELDRLDGDDEP</sequence>
<dbReference type="InterPro" id="IPR010985">
    <property type="entry name" value="Ribbon_hlx_hlx"/>
</dbReference>
<reference evidence="1 2" key="1">
    <citation type="submission" date="2014-03" db="EMBL/GenBank/DDBJ databases">
        <title>Genomics of Bifidobacteria.</title>
        <authorList>
            <person name="Ventura M."/>
            <person name="Milani C."/>
            <person name="Lugli G.A."/>
        </authorList>
    </citation>
    <scope>NUCLEOTIDE SEQUENCE [LARGE SCALE GENOMIC DNA]</scope>
    <source>
        <strain evidence="1 2">DSM 23969</strain>
    </source>
</reference>
<gene>
    <name evidence="1" type="ORF">BBIA_0820</name>
</gene>
<proteinExistence type="predicted"/>
<dbReference type="InterPro" id="IPR013321">
    <property type="entry name" value="Arc_rbn_hlx_hlx"/>
</dbReference>
<name>A0A086ZXK5_9BIFI</name>
<dbReference type="STRING" id="1437608.GCA_000771645_01321"/>
<evidence type="ECO:0000313" key="1">
    <source>
        <dbReference type="EMBL" id="KFI51255.1"/>
    </source>
</evidence>
<accession>A0A086ZXK5</accession>
<protein>
    <submittedName>
        <fullName evidence="1">Chromosome partitioning ATPase</fullName>
    </submittedName>
</protein>
<organism evidence="1 2">
    <name type="scientific">Bifidobacterium biavatii DSM 23969</name>
    <dbReference type="NCBI Taxonomy" id="1437608"/>
    <lineage>
        <taxon>Bacteria</taxon>
        <taxon>Bacillati</taxon>
        <taxon>Actinomycetota</taxon>
        <taxon>Actinomycetes</taxon>
        <taxon>Bifidobacteriales</taxon>
        <taxon>Bifidobacteriaceae</taxon>
        <taxon>Bifidobacterium</taxon>
    </lineage>
</organism>